<reference evidence="3" key="1">
    <citation type="submission" date="2005-10" db="EMBL/GenBank/DDBJ databases">
        <title>Complete sequence of Pelobacter carbinolicus DSM 2380.</title>
        <authorList>
            <person name="Copeland A."/>
            <person name="Lucas S."/>
            <person name="Lapidus A."/>
            <person name="Barry K."/>
            <person name="Detter J.C."/>
            <person name="Glavina T."/>
            <person name="Hammon N."/>
            <person name="Israni S."/>
            <person name="Pitluck S."/>
            <person name="Chertkov O."/>
            <person name="Schmutz J."/>
            <person name="Larimer F."/>
            <person name="Land M."/>
            <person name="Kyrpides N."/>
            <person name="Ivanova N."/>
            <person name="Richardson P."/>
        </authorList>
    </citation>
    <scope>NUCLEOTIDE SEQUENCE [LARGE SCALE GENOMIC DNA]</scope>
    <source>
        <strain evidence="3">DSM 2380 / NBRC 103641 / GraBd1</strain>
    </source>
</reference>
<dbReference type="EMBL" id="CP000142">
    <property type="protein sequence ID" value="ABA88236.1"/>
    <property type="molecule type" value="Genomic_DNA"/>
</dbReference>
<evidence type="ECO:0000313" key="2">
    <source>
        <dbReference type="EMBL" id="ABA88236.1"/>
    </source>
</evidence>
<feature type="transmembrane region" description="Helical" evidence="1">
    <location>
        <begin position="72"/>
        <end position="91"/>
    </location>
</feature>
<feature type="transmembrane region" description="Helical" evidence="1">
    <location>
        <begin position="6"/>
        <end position="23"/>
    </location>
</feature>
<sequence>MMSYEMISIVIMMVIFMIGGLRLKSAKKQLDDKQSAIASQVILKSKKGITQASLVLMILFMVWLFVVDELNYGVASLFFFLAFVLQVVYWFKLRKNLSMSDLPAEYKSITLQSNVLFIAGLFIVALAFMVKNF</sequence>
<dbReference type="KEGG" id="pca:Pcar_0983"/>
<accession>Q3A5X1</accession>
<protein>
    <submittedName>
        <fullName evidence="2">Uncharacterized protein</fullName>
    </submittedName>
</protein>
<keyword evidence="1" id="KW-0812">Transmembrane</keyword>
<dbReference type="RefSeq" id="WP_011340704.1">
    <property type="nucleotide sequence ID" value="NC_007498.2"/>
</dbReference>
<proteinExistence type="predicted"/>
<dbReference type="Proteomes" id="UP000002534">
    <property type="component" value="Chromosome"/>
</dbReference>
<reference evidence="2 3" key="2">
    <citation type="journal article" date="2012" name="BMC Genomics">
        <title>The genome of Pelobacter carbinolicus reveals surprising metabolic capabilities and physiological features.</title>
        <authorList>
            <person name="Aklujkar M."/>
            <person name="Haveman S.A."/>
            <person name="Didonato R.Jr."/>
            <person name="Chertkov O."/>
            <person name="Han C.S."/>
            <person name="Land M.L."/>
            <person name="Brown P."/>
            <person name="Lovley D.R."/>
        </authorList>
    </citation>
    <scope>NUCLEOTIDE SEQUENCE [LARGE SCALE GENOMIC DNA]</scope>
    <source>
        <strain evidence="3">DSM 2380 / NBRC 103641 / GraBd1</strain>
    </source>
</reference>
<feature type="transmembrane region" description="Helical" evidence="1">
    <location>
        <begin position="48"/>
        <end position="66"/>
    </location>
</feature>
<dbReference type="AlphaFoldDB" id="Q3A5X1"/>
<organism evidence="2 3">
    <name type="scientific">Syntrophotalea carbinolica (strain DSM 2380 / NBRC 103641 / GraBd1)</name>
    <name type="common">Pelobacter carbinolicus</name>
    <dbReference type="NCBI Taxonomy" id="338963"/>
    <lineage>
        <taxon>Bacteria</taxon>
        <taxon>Pseudomonadati</taxon>
        <taxon>Thermodesulfobacteriota</taxon>
        <taxon>Desulfuromonadia</taxon>
        <taxon>Desulfuromonadales</taxon>
        <taxon>Syntrophotaleaceae</taxon>
        <taxon>Syntrophotalea</taxon>
    </lineage>
</organism>
<name>Q3A5X1_SYNC1</name>
<keyword evidence="1" id="KW-1133">Transmembrane helix</keyword>
<gene>
    <name evidence="2" type="ordered locus">Pcar_0983</name>
</gene>
<evidence type="ECO:0000256" key="1">
    <source>
        <dbReference type="SAM" id="Phobius"/>
    </source>
</evidence>
<keyword evidence="3" id="KW-1185">Reference proteome</keyword>
<feature type="transmembrane region" description="Helical" evidence="1">
    <location>
        <begin position="111"/>
        <end position="130"/>
    </location>
</feature>
<keyword evidence="1" id="KW-0472">Membrane</keyword>
<evidence type="ECO:0000313" key="3">
    <source>
        <dbReference type="Proteomes" id="UP000002534"/>
    </source>
</evidence>
<dbReference type="HOGENOM" id="CLU_1904741_0_0_7"/>